<feature type="transmembrane region" description="Helical" evidence="11">
    <location>
        <begin position="252"/>
        <end position="273"/>
    </location>
</feature>
<dbReference type="Gene3D" id="1.10.630.10">
    <property type="entry name" value="Cytochrome P450"/>
    <property type="match status" value="1"/>
</dbReference>
<dbReference type="GO" id="GO:0005506">
    <property type="term" value="F:iron ion binding"/>
    <property type="evidence" value="ECO:0007669"/>
    <property type="project" value="InterPro"/>
</dbReference>
<dbReference type="GO" id="GO:0006457">
    <property type="term" value="P:protein folding"/>
    <property type="evidence" value="ECO:0007669"/>
    <property type="project" value="TreeGrafter"/>
</dbReference>
<feature type="transmembrane region" description="Helical" evidence="11">
    <location>
        <begin position="220"/>
        <end position="240"/>
    </location>
</feature>
<dbReference type="GO" id="GO:0016705">
    <property type="term" value="F:oxidoreductase activity, acting on paired donors, with incorporation or reduction of molecular oxygen"/>
    <property type="evidence" value="ECO:0007669"/>
    <property type="project" value="InterPro"/>
</dbReference>
<evidence type="ECO:0000256" key="5">
    <source>
        <dbReference type="ARBA" id="ARBA00022692"/>
    </source>
</evidence>
<keyword evidence="10" id="KW-0961">Cell wall biogenesis/degradation</keyword>
<accession>A0AAN7TSH1</accession>
<dbReference type="GO" id="GO:0071555">
    <property type="term" value="P:cell wall organization"/>
    <property type="evidence" value="ECO:0007669"/>
    <property type="project" value="UniProtKB-KW"/>
</dbReference>
<dbReference type="Proteomes" id="UP001310890">
    <property type="component" value="Unassembled WGS sequence"/>
</dbReference>
<gene>
    <name evidence="12" type="primary">CHS7</name>
    <name evidence="12" type="ORF">LTR62_000190</name>
</gene>
<dbReference type="AlphaFoldDB" id="A0AAN7TSH1"/>
<evidence type="ECO:0000313" key="13">
    <source>
        <dbReference type="Proteomes" id="UP001310890"/>
    </source>
</evidence>
<keyword evidence="4" id="KW-0813">Transport</keyword>
<dbReference type="Pfam" id="PF12271">
    <property type="entry name" value="Chs7"/>
    <property type="match status" value="1"/>
</dbReference>
<dbReference type="EMBL" id="JAVRRL010000001">
    <property type="protein sequence ID" value="KAK5118979.1"/>
    <property type="molecule type" value="Genomic_DNA"/>
</dbReference>
<evidence type="ECO:0000256" key="3">
    <source>
        <dbReference type="ARBA" id="ARBA00018354"/>
    </source>
</evidence>
<feature type="transmembrane region" description="Helical" evidence="11">
    <location>
        <begin position="85"/>
        <end position="102"/>
    </location>
</feature>
<sequence length="509" mass="57154">MGGFGDFSSICAKTPLPLCPLVGAINPITGTHYTQSSCYARTVEVANTTIFQGATGFAHISALLMTVIMIIHVRSKFTAVGRKEITTFFYSYVLLTICSLVIDCGVVPPASVAYTYFVAVQCGLASATCICLMINGFVGFQLYEDGTTLSVWLLRICSVVMFAISFIVALLTFKSWGGLGPQNTLGLFVVVYIFSAIFIFVYVVMQILLITGTLQERWPLWHIGFGVFALVIGQVILYVFSETICDNVEHYLDGLFFATLLNLLAVMMVYKYWDSITKEDLEFSVGARQGNWEVKQQLLPEDDMHNAPYGGGTGDSDYASSMYHQPARPPNEVHINNAQEFDEVYSVGSRFTKDPASYKVMDGPASTSVLFTMSSPTEHKARRGLLNPSFSRKSMSSQEQVALNKARKLCDIMQRSFDDRPLNPFPIWMAIRAFTLEVVTGYVCGESWNHLDEEDFRVWYREIVHTIQTMILWFQAFPVLLVLCSLVPDWVQIAILPFYGRWVDFLSRR</sequence>
<organism evidence="12 13">
    <name type="scientific">Meristemomyces frigidus</name>
    <dbReference type="NCBI Taxonomy" id="1508187"/>
    <lineage>
        <taxon>Eukaryota</taxon>
        <taxon>Fungi</taxon>
        <taxon>Dikarya</taxon>
        <taxon>Ascomycota</taxon>
        <taxon>Pezizomycotina</taxon>
        <taxon>Dothideomycetes</taxon>
        <taxon>Dothideomycetidae</taxon>
        <taxon>Mycosphaerellales</taxon>
        <taxon>Teratosphaeriaceae</taxon>
        <taxon>Meristemomyces</taxon>
    </lineage>
</organism>
<comment type="similarity">
    <text evidence="2">Belongs to the CHS7 family.</text>
</comment>
<feature type="transmembrane region" description="Helical" evidence="11">
    <location>
        <begin position="50"/>
        <end position="73"/>
    </location>
</feature>
<dbReference type="GO" id="GO:0051082">
    <property type="term" value="F:unfolded protein binding"/>
    <property type="evidence" value="ECO:0007669"/>
    <property type="project" value="TreeGrafter"/>
</dbReference>
<dbReference type="GO" id="GO:0015031">
    <property type="term" value="P:protein transport"/>
    <property type="evidence" value="ECO:0007669"/>
    <property type="project" value="UniProtKB-KW"/>
</dbReference>
<protein>
    <recommendedName>
        <fullName evidence="3">Chitin synthase export chaperone</fullName>
    </recommendedName>
</protein>
<evidence type="ECO:0000256" key="6">
    <source>
        <dbReference type="ARBA" id="ARBA00022824"/>
    </source>
</evidence>
<evidence type="ECO:0000256" key="4">
    <source>
        <dbReference type="ARBA" id="ARBA00022448"/>
    </source>
</evidence>
<name>A0AAN7TSH1_9PEZI</name>
<proteinExistence type="inferred from homology"/>
<reference evidence="12" key="1">
    <citation type="submission" date="2023-08" db="EMBL/GenBank/DDBJ databases">
        <title>Black Yeasts Isolated from many extreme environments.</title>
        <authorList>
            <person name="Coleine C."/>
            <person name="Stajich J.E."/>
            <person name="Selbmann L."/>
        </authorList>
    </citation>
    <scope>NUCLEOTIDE SEQUENCE</scope>
    <source>
        <strain evidence="12">CCFEE 5401</strain>
    </source>
</reference>
<dbReference type="PANTHER" id="PTHR35329">
    <property type="entry name" value="CHITIN SYNTHASE EXPORT CHAPERONE"/>
    <property type="match status" value="1"/>
</dbReference>
<feature type="transmembrane region" description="Helical" evidence="11">
    <location>
        <begin position="185"/>
        <end position="208"/>
    </location>
</feature>
<evidence type="ECO:0000256" key="2">
    <source>
        <dbReference type="ARBA" id="ARBA00009274"/>
    </source>
</evidence>
<keyword evidence="7" id="KW-0653">Protein transport</keyword>
<evidence type="ECO:0000256" key="9">
    <source>
        <dbReference type="ARBA" id="ARBA00023136"/>
    </source>
</evidence>
<keyword evidence="5 11" id="KW-0812">Transmembrane</keyword>
<evidence type="ECO:0000256" key="1">
    <source>
        <dbReference type="ARBA" id="ARBA00004477"/>
    </source>
</evidence>
<feature type="transmembrane region" description="Helical" evidence="11">
    <location>
        <begin position="471"/>
        <end position="499"/>
    </location>
</feature>
<dbReference type="GO" id="GO:0005789">
    <property type="term" value="C:endoplasmic reticulum membrane"/>
    <property type="evidence" value="ECO:0007669"/>
    <property type="project" value="UniProtKB-SubCell"/>
</dbReference>
<keyword evidence="6" id="KW-0256">Endoplasmic reticulum</keyword>
<comment type="caution">
    <text evidence="12">The sequence shown here is derived from an EMBL/GenBank/DDBJ whole genome shotgun (WGS) entry which is preliminary data.</text>
</comment>
<dbReference type="InterPro" id="IPR022057">
    <property type="entry name" value="Chs7"/>
</dbReference>
<evidence type="ECO:0000256" key="7">
    <source>
        <dbReference type="ARBA" id="ARBA00022927"/>
    </source>
</evidence>
<keyword evidence="9 11" id="KW-0472">Membrane</keyword>
<evidence type="ECO:0000256" key="8">
    <source>
        <dbReference type="ARBA" id="ARBA00022989"/>
    </source>
</evidence>
<feature type="transmembrane region" description="Helical" evidence="11">
    <location>
        <begin position="114"/>
        <end position="140"/>
    </location>
</feature>
<evidence type="ECO:0000256" key="10">
    <source>
        <dbReference type="ARBA" id="ARBA00023316"/>
    </source>
</evidence>
<feature type="transmembrane region" description="Helical" evidence="11">
    <location>
        <begin position="152"/>
        <end position="173"/>
    </location>
</feature>
<dbReference type="GO" id="GO:0020037">
    <property type="term" value="F:heme binding"/>
    <property type="evidence" value="ECO:0007669"/>
    <property type="project" value="InterPro"/>
</dbReference>
<keyword evidence="8 11" id="KW-1133">Transmembrane helix</keyword>
<evidence type="ECO:0000313" key="12">
    <source>
        <dbReference type="EMBL" id="KAK5118979.1"/>
    </source>
</evidence>
<dbReference type="GO" id="GO:0004497">
    <property type="term" value="F:monooxygenase activity"/>
    <property type="evidence" value="ECO:0007669"/>
    <property type="project" value="InterPro"/>
</dbReference>
<comment type="subcellular location">
    <subcellularLocation>
        <location evidence="1">Endoplasmic reticulum membrane</location>
        <topology evidence="1">Multi-pass membrane protein</topology>
    </subcellularLocation>
</comment>
<evidence type="ECO:0000256" key="11">
    <source>
        <dbReference type="SAM" id="Phobius"/>
    </source>
</evidence>
<dbReference type="InterPro" id="IPR036396">
    <property type="entry name" value="Cyt_P450_sf"/>
</dbReference>
<dbReference type="PANTHER" id="PTHR35329:SF2">
    <property type="entry name" value="CHITIN SYNTHASE EXPORT CHAPERONE"/>
    <property type="match status" value="1"/>
</dbReference>
<dbReference type="SUPFAM" id="SSF48264">
    <property type="entry name" value="Cytochrome P450"/>
    <property type="match status" value="1"/>
</dbReference>